<feature type="region of interest" description="Disordered" evidence="1">
    <location>
        <begin position="686"/>
        <end position="707"/>
    </location>
</feature>
<keyword evidence="2" id="KW-0472">Membrane</keyword>
<dbReference type="HOGENOM" id="CLU_377536_0_0_4"/>
<reference evidence="4" key="1">
    <citation type="submission" date="2011-03" db="EMBL/GenBank/DDBJ databases">
        <authorList>
            <person name="Voget S."/>
            <person name="Streit W.R."/>
            <person name="Jaeger K.E."/>
            <person name="Daniel R."/>
        </authorList>
    </citation>
    <scope>NUCLEOTIDE SEQUENCE [LARGE SCALE GENOMIC DNA]</scope>
    <source>
        <strain evidence="4">PG1</strain>
    </source>
</reference>
<proteinExistence type="predicted"/>
<protein>
    <submittedName>
        <fullName evidence="3">Uncharacterized protein</fullName>
    </submittedName>
</protein>
<organism evidence="3 4">
    <name type="scientific">Burkholderia plantarii</name>
    <dbReference type="NCBI Taxonomy" id="41899"/>
    <lineage>
        <taxon>Bacteria</taxon>
        <taxon>Pseudomonadati</taxon>
        <taxon>Pseudomonadota</taxon>
        <taxon>Betaproteobacteria</taxon>
        <taxon>Burkholderiales</taxon>
        <taxon>Burkholderiaceae</taxon>
        <taxon>Burkholderia</taxon>
    </lineage>
</organism>
<dbReference type="AntiFam" id="ANF00203">
    <property type="entry name" value="Shadow ORF (opposite algB)"/>
</dbReference>
<gene>
    <name evidence="3" type="ORF">BGL_2c28590</name>
</gene>
<dbReference type="AlphaFoldDB" id="A0A0B6S5H8"/>
<evidence type="ECO:0000256" key="2">
    <source>
        <dbReference type="SAM" id="Phobius"/>
    </source>
</evidence>
<keyword evidence="4" id="KW-1185">Reference proteome</keyword>
<dbReference type="AntiFam" id="ANF00077">
    <property type="entry name" value="Shadow ORF (opposite AtoC)"/>
</dbReference>
<dbReference type="Proteomes" id="UP000031838">
    <property type="component" value="Chromosome 2"/>
</dbReference>
<keyword evidence="2" id="KW-1133">Transmembrane helix</keyword>
<keyword evidence="2" id="KW-0812">Transmembrane</keyword>
<feature type="compositionally biased region" description="Basic and acidic residues" evidence="1">
    <location>
        <begin position="163"/>
        <end position="175"/>
    </location>
</feature>
<dbReference type="EMBL" id="CP002581">
    <property type="protein sequence ID" value="AJK50913.1"/>
    <property type="molecule type" value="Genomic_DNA"/>
</dbReference>
<feature type="transmembrane region" description="Helical" evidence="2">
    <location>
        <begin position="710"/>
        <end position="729"/>
    </location>
</feature>
<reference evidence="3 4" key="2">
    <citation type="journal article" date="2016" name="Appl. Microbiol. Biotechnol.">
        <title>Mutations improving production and secretion of extracellular lipase by Burkholderia glumae PG1.</title>
        <authorList>
            <person name="Knapp A."/>
            <person name="Voget S."/>
            <person name="Gao R."/>
            <person name="Zaburannyi N."/>
            <person name="Krysciak D."/>
            <person name="Breuer M."/>
            <person name="Hauer B."/>
            <person name="Streit W.R."/>
            <person name="Muller R."/>
            <person name="Daniel R."/>
            <person name="Jaeger K.E."/>
        </authorList>
    </citation>
    <scope>NUCLEOTIDE SEQUENCE [LARGE SCALE GENOMIC DNA]</scope>
    <source>
        <strain evidence="3 4">PG1</strain>
    </source>
</reference>
<evidence type="ECO:0000313" key="4">
    <source>
        <dbReference type="Proteomes" id="UP000031838"/>
    </source>
</evidence>
<dbReference type="KEGG" id="bgp:BGL_2c28590"/>
<feature type="region of interest" description="Disordered" evidence="1">
    <location>
        <begin position="162"/>
        <end position="187"/>
    </location>
</feature>
<name>A0A0B6S5H8_BURPL</name>
<sequence length="734" mass="80653">MKWRRRRRGRAARWPRLRRVRASAPAAALPALDGGELAPQRRLADAEHGAGAFAVTAAGVEHGADRVGLHAPAALAERRGGGLPVLAGWRRGRVGSGRVARGLAAGRRRAGRCLAAVRGEHLGRDRAQRVGRRREIGLAVGQLHGQPLDHVLQFAHVAGPAVPRERGGQRRDGARRVVGAAQPGGQPRLAARGLREQFGRQRGDVGGPLAQRRQRDVEDVQAIVEIGAKAARLHGGEQRAVGGRHDPHVDADRFGRAEPHHLALLQHAQEAALQRQRHLADLVEEQRAAMRGLEQPRLAAAPRTGERAVVIAEQLAFQQRLREGAAVHRHERERAARAQRVQALRDHLLASAALAEYQHGRVRLRVAARQLAHALHRRGLAEHVVEPVARREALRVRLRTQRAVEPFDRARFLERQHAAGGRAARRERPAMHDVAHPAHGRERVAFGRAQRREFGRQLVERAADGGLRIDAEREREPCVDRLHAAQRVERHHAVAQMLEQVVEALAAQRLGVRGVRDFERGVHGRAHRGVRVEEHGAHAGARGQIGDEPGADHRVDAAIAQLVDARLGLLARLIRREHDVEPERGREAAQLGGRVTVVDERDRRGRIAPRARQRVQQVVAGRADQHHRHLDVGLQVHAVRAGRHDRVGPLGAGAGERGDRLVVAARDDAQVGALVVFVGEIAEQRAQPADADRPDARAKGRGGRRRHGRLRAGSAIGLACIIAMIFQIWNRVFP</sequence>
<accession>A0A0B6S5H8</accession>
<evidence type="ECO:0000256" key="1">
    <source>
        <dbReference type="SAM" id="MobiDB-lite"/>
    </source>
</evidence>
<evidence type="ECO:0000313" key="3">
    <source>
        <dbReference type="EMBL" id="AJK50913.1"/>
    </source>
</evidence>